<reference evidence="4 5" key="1">
    <citation type="submission" date="2020-05" db="EMBL/GenBank/DDBJ databases">
        <title>FDA dAtabase for Regulatory Grade micrObial Sequences (FDA-ARGOS): Supporting development and validation of Infectious Disease Dx tests.</title>
        <authorList>
            <person name="Sproer C."/>
            <person name="Gronow S."/>
            <person name="Severitt S."/>
            <person name="Schroder I."/>
            <person name="Tallon L."/>
            <person name="Sadzewicz L."/>
            <person name="Zhao X."/>
            <person name="Vavikolanu K."/>
            <person name="Mehta A."/>
            <person name="Aluvathingal J."/>
            <person name="Nadendla S."/>
            <person name="Myers T."/>
            <person name="Yan Y."/>
            <person name="Sichtig H."/>
        </authorList>
    </citation>
    <scope>NUCLEOTIDE SEQUENCE [LARGE SCALE GENOMIC DNA]</scope>
    <source>
        <strain evidence="4 5">FDAARGOS_790</strain>
    </source>
</reference>
<dbReference type="AlphaFoldDB" id="A0A7D4DXQ4"/>
<dbReference type="Proteomes" id="UP000500970">
    <property type="component" value="Chromosome"/>
</dbReference>
<keyword evidence="2" id="KW-0238">DNA-binding</keyword>
<evidence type="ECO:0000256" key="1">
    <source>
        <dbReference type="ARBA" id="ARBA00022747"/>
    </source>
</evidence>
<dbReference type="GO" id="GO:0009307">
    <property type="term" value="P:DNA restriction-modification system"/>
    <property type="evidence" value="ECO:0007669"/>
    <property type="project" value="UniProtKB-KW"/>
</dbReference>
<evidence type="ECO:0000256" key="2">
    <source>
        <dbReference type="ARBA" id="ARBA00023125"/>
    </source>
</evidence>
<keyword evidence="5" id="KW-1185">Reference proteome</keyword>
<dbReference type="EMBL" id="CP053985">
    <property type="protein sequence ID" value="QKH35087.1"/>
    <property type="molecule type" value="Genomic_DNA"/>
</dbReference>
<dbReference type="REBASE" id="385727">
    <property type="entry name" value="S.Ape790ORF9085P"/>
</dbReference>
<evidence type="ECO:0000256" key="3">
    <source>
        <dbReference type="SAM" id="Coils"/>
    </source>
</evidence>
<dbReference type="KEGG" id="apes:FOC84_09090"/>
<dbReference type="SUPFAM" id="SSF116734">
    <property type="entry name" value="DNA methylase specificity domain"/>
    <property type="match status" value="2"/>
</dbReference>
<keyword evidence="3" id="KW-0175">Coiled coil</keyword>
<dbReference type="InterPro" id="IPR052021">
    <property type="entry name" value="Type-I_RS_S_subunit"/>
</dbReference>
<keyword evidence="1" id="KW-0680">Restriction system</keyword>
<proteinExistence type="predicted"/>
<protein>
    <recommendedName>
        <fullName evidence="6">Restriction endonuclease subunit S</fullName>
    </recommendedName>
</protein>
<sequence length="483" mass="53902">MALRARLSAPREEQEQWPWHKAKSLALPVSAIWGKERRMEAENYLSGGYGFRLALLAALAPEERLGSFARVWQPSRLKGITVSEDFGTPFLAATQVFDQRPVSRKFLSLDRTDSSKHRFIESGTIVLTCSGSVGRATLATCAVKGVLISHDLLRIEVANPEHRGWVYAFLRSPMARAMMTSAQYGHIIKHLEPAHLNALPIPKPNKKLAEKFGETTDRIVDERNQAYKRFLEAEALFERYVGIPPSPGFSSQTGFSVPSSSLMSGRRRFEGVFHNPVVRSLYDHFTKSGLKTEKISDIGLDCWLPGRFQRIPAEEGIELVGSADLFEVNPDLPKRIADIDFGDVAQGRVKEGWLLLARSGQTYGLNGTLAIANQFLEEKIISDHVIRMRPQSGFNSRVGYIYTALSHPTLGRPLVKALAYGSSIPEIEVEDVNSLQVVRLAKGQEDQIADLAESAARLYADADILENEMTQLMEEHLQALFRK</sequence>
<gene>
    <name evidence="4" type="ORF">FOC84_09090</name>
</gene>
<organism evidence="4 5">
    <name type="scientific">Achromobacter pestifer</name>
    <dbReference type="NCBI Taxonomy" id="1353889"/>
    <lineage>
        <taxon>Bacteria</taxon>
        <taxon>Pseudomonadati</taxon>
        <taxon>Pseudomonadota</taxon>
        <taxon>Betaproteobacteria</taxon>
        <taxon>Burkholderiales</taxon>
        <taxon>Alcaligenaceae</taxon>
        <taxon>Achromobacter</taxon>
    </lineage>
</organism>
<name>A0A7D4DXQ4_9BURK</name>
<evidence type="ECO:0008006" key="6">
    <source>
        <dbReference type="Google" id="ProtNLM"/>
    </source>
</evidence>
<feature type="coiled-coil region" evidence="3">
    <location>
        <begin position="448"/>
        <end position="475"/>
    </location>
</feature>
<dbReference type="RefSeq" id="WP_173144133.1">
    <property type="nucleotide sequence ID" value="NZ_CP053985.1"/>
</dbReference>
<dbReference type="PANTHER" id="PTHR30408:SF12">
    <property type="entry name" value="TYPE I RESTRICTION ENZYME MJAVIII SPECIFICITY SUBUNIT"/>
    <property type="match status" value="1"/>
</dbReference>
<evidence type="ECO:0000313" key="4">
    <source>
        <dbReference type="EMBL" id="QKH35087.1"/>
    </source>
</evidence>
<dbReference type="Gene3D" id="3.90.220.20">
    <property type="entry name" value="DNA methylase specificity domains"/>
    <property type="match status" value="2"/>
</dbReference>
<evidence type="ECO:0000313" key="5">
    <source>
        <dbReference type="Proteomes" id="UP000500970"/>
    </source>
</evidence>
<dbReference type="PANTHER" id="PTHR30408">
    <property type="entry name" value="TYPE-1 RESTRICTION ENZYME ECOKI SPECIFICITY PROTEIN"/>
    <property type="match status" value="1"/>
</dbReference>
<dbReference type="GO" id="GO:0003677">
    <property type="term" value="F:DNA binding"/>
    <property type="evidence" value="ECO:0007669"/>
    <property type="project" value="UniProtKB-KW"/>
</dbReference>
<accession>A0A7D4DXQ4</accession>
<dbReference type="InterPro" id="IPR044946">
    <property type="entry name" value="Restrct_endonuc_typeI_TRD_sf"/>
</dbReference>